<dbReference type="EMBL" id="BT036684">
    <property type="protein sequence ID" value="ACF81689.1"/>
    <property type="molecule type" value="mRNA"/>
</dbReference>
<dbReference type="PANTHER" id="PTHR11239">
    <property type="entry name" value="DNA-DIRECTED RNA POLYMERASE"/>
    <property type="match status" value="1"/>
</dbReference>
<reference evidence="1" key="1">
    <citation type="journal article" date="2009" name="PLoS Genet.">
        <title>Sequencing, mapping, and analysis of 27,455 maize full-length cDNAs.</title>
        <authorList>
            <person name="Soderlund C."/>
            <person name="Descour A."/>
            <person name="Kudrna D."/>
            <person name="Bomhoff M."/>
            <person name="Boyd L."/>
            <person name="Currie J."/>
            <person name="Angelova A."/>
            <person name="Collura K."/>
            <person name="Wissotski M."/>
            <person name="Ashley E."/>
            <person name="Morrow D."/>
            <person name="Fernandes J."/>
            <person name="Walbot V."/>
            <person name="Yu Y."/>
        </authorList>
    </citation>
    <scope>NUCLEOTIDE SEQUENCE</scope>
    <source>
        <strain evidence="1">B73</strain>
    </source>
</reference>
<dbReference type="Gene3D" id="2.20.25.10">
    <property type="match status" value="1"/>
</dbReference>
<organism evidence="1">
    <name type="scientific">Zea mays</name>
    <name type="common">Maize</name>
    <dbReference type="NCBI Taxonomy" id="4577"/>
    <lineage>
        <taxon>Eukaryota</taxon>
        <taxon>Viridiplantae</taxon>
        <taxon>Streptophyta</taxon>
        <taxon>Embryophyta</taxon>
        <taxon>Tracheophyta</taxon>
        <taxon>Spermatophyta</taxon>
        <taxon>Magnoliopsida</taxon>
        <taxon>Liliopsida</taxon>
        <taxon>Poales</taxon>
        <taxon>Poaceae</taxon>
        <taxon>PACMAD clade</taxon>
        <taxon>Panicoideae</taxon>
        <taxon>Andropogonodae</taxon>
        <taxon>Andropogoneae</taxon>
        <taxon>Tripsacinae</taxon>
        <taxon>Zea</taxon>
    </lineage>
</organism>
<dbReference type="GO" id="GO:0003899">
    <property type="term" value="F:DNA-directed RNA polymerase activity"/>
    <property type="evidence" value="ECO:0007669"/>
    <property type="project" value="InterPro"/>
</dbReference>
<proteinExistence type="evidence at transcript level"/>
<dbReference type="GO" id="GO:0006351">
    <property type="term" value="P:DNA-templated transcription"/>
    <property type="evidence" value="ECO:0007669"/>
    <property type="project" value="InterPro"/>
</dbReference>
<dbReference type="PANTHER" id="PTHR11239:SF1">
    <property type="entry name" value="DNA-DIRECTED RNA POLYMERASE II SUBUNIT RPB9"/>
    <property type="match status" value="1"/>
</dbReference>
<protein>
    <submittedName>
        <fullName evidence="1">Uncharacterized protein</fullName>
    </submittedName>
</protein>
<evidence type="ECO:0000313" key="1">
    <source>
        <dbReference type="EMBL" id="ACF81689.1"/>
    </source>
</evidence>
<name>B4FHU6_MAIZE</name>
<sequence length="155" mass="16725">MLCSALLYTDGGIVSVSWPWQQQHPVPQGGPGAEGAPLRLPELRPPGVLPSSARSASRVCRDPFGSLRSTELSCLLESDAVSKRSPQEVADNNCVYRNVVHHSAGEFTQVLQDVAGDPTLPRTKSVRCSSCGHGEAVFFQVGHLSPPRLLWKRSP</sequence>
<accession>B4FHU6</accession>
<dbReference type="AlphaFoldDB" id="B4FHU6"/>
<dbReference type="SUPFAM" id="SSF57783">
    <property type="entry name" value="Zinc beta-ribbon"/>
    <property type="match status" value="1"/>
</dbReference>
<dbReference type="InterPro" id="IPR012164">
    <property type="entry name" value="Rpa12/Rpb9/Rpc10/TFS"/>
</dbReference>